<keyword evidence="3" id="KW-1185">Reference proteome</keyword>
<dbReference type="EMBL" id="CAJHNJ030000024">
    <property type="protein sequence ID" value="CAG9120564.1"/>
    <property type="molecule type" value="Genomic_DNA"/>
</dbReference>
<keyword evidence="1" id="KW-0812">Transmembrane</keyword>
<keyword evidence="1" id="KW-0472">Membrane</keyword>
<evidence type="ECO:0000313" key="2">
    <source>
        <dbReference type="EMBL" id="CAG9120564.1"/>
    </source>
</evidence>
<accession>A0A8S4EY05</accession>
<protein>
    <submittedName>
        <fullName evidence="2">(diamondback moth) hypothetical protein</fullName>
    </submittedName>
</protein>
<evidence type="ECO:0000313" key="3">
    <source>
        <dbReference type="Proteomes" id="UP000653454"/>
    </source>
</evidence>
<feature type="transmembrane region" description="Helical" evidence="1">
    <location>
        <begin position="16"/>
        <end position="35"/>
    </location>
</feature>
<reference evidence="2" key="1">
    <citation type="submission" date="2020-11" db="EMBL/GenBank/DDBJ databases">
        <authorList>
            <person name="Whiteford S."/>
        </authorList>
    </citation>
    <scope>NUCLEOTIDE SEQUENCE</scope>
</reference>
<comment type="caution">
    <text evidence="2">The sequence shown here is derived from an EMBL/GenBank/DDBJ whole genome shotgun (WGS) entry which is preliminary data.</text>
</comment>
<organism evidence="2 3">
    <name type="scientific">Plutella xylostella</name>
    <name type="common">Diamondback moth</name>
    <name type="synonym">Plutella maculipennis</name>
    <dbReference type="NCBI Taxonomy" id="51655"/>
    <lineage>
        <taxon>Eukaryota</taxon>
        <taxon>Metazoa</taxon>
        <taxon>Ecdysozoa</taxon>
        <taxon>Arthropoda</taxon>
        <taxon>Hexapoda</taxon>
        <taxon>Insecta</taxon>
        <taxon>Pterygota</taxon>
        <taxon>Neoptera</taxon>
        <taxon>Endopterygota</taxon>
        <taxon>Lepidoptera</taxon>
        <taxon>Glossata</taxon>
        <taxon>Ditrysia</taxon>
        <taxon>Yponomeutoidea</taxon>
        <taxon>Plutellidae</taxon>
        <taxon>Plutella</taxon>
    </lineage>
</organism>
<sequence>MNVVSLAVWTLEQHCYLVYAALGACFLALSVYHRGPVVLRTARERRQESGLGGVQLLDLNLSCTIT</sequence>
<dbReference type="Proteomes" id="UP000653454">
    <property type="component" value="Unassembled WGS sequence"/>
</dbReference>
<keyword evidence="1" id="KW-1133">Transmembrane helix</keyword>
<gene>
    <name evidence="2" type="ORF">PLXY2_LOCUS7164</name>
</gene>
<name>A0A8S4EY05_PLUXY</name>
<evidence type="ECO:0000256" key="1">
    <source>
        <dbReference type="SAM" id="Phobius"/>
    </source>
</evidence>
<dbReference type="AlphaFoldDB" id="A0A8S4EY05"/>
<proteinExistence type="predicted"/>